<evidence type="ECO:0000313" key="1">
    <source>
        <dbReference type="EMBL" id="DAD85852.1"/>
    </source>
</evidence>
<reference evidence="1" key="1">
    <citation type="journal article" date="2021" name="Proc. Natl. Acad. Sci. U.S.A.">
        <title>A Catalog of Tens of Thousands of Viruses from Human Metagenomes Reveals Hidden Associations with Chronic Diseases.</title>
        <authorList>
            <person name="Tisza M.J."/>
            <person name="Buck C.B."/>
        </authorList>
    </citation>
    <scope>NUCLEOTIDE SEQUENCE</scope>
    <source>
        <strain evidence="1">CtutT7</strain>
    </source>
</reference>
<protein>
    <submittedName>
        <fullName evidence="1">InsA C-terminal domain</fullName>
    </submittedName>
</protein>
<name>A0A8S5MUI6_9CAUD</name>
<sequence>MNKFFDLDNRKKLEFLLSDGFSLTIIQKKLDVTRSMLYTEIKKGLTAEEYKYRRYVKYNPIRAIIADIEIAVGKDSWNEVKNSYSKRKYNKKK</sequence>
<accession>A0A8S5MUI6</accession>
<organism evidence="1">
    <name type="scientific">Siphoviridae sp. ctutT7</name>
    <dbReference type="NCBI Taxonomy" id="2826506"/>
    <lineage>
        <taxon>Viruses</taxon>
        <taxon>Duplodnaviria</taxon>
        <taxon>Heunggongvirae</taxon>
        <taxon>Uroviricota</taxon>
        <taxon>Caudoviricetes</taxon>
    </lineage>
</organism>
<proteinExistence type="predicted"/>
<dbReference type="EMBL" id="BK014989">
    <property type="protein sequence ID" value="DAD85852.1"/>
    <property type="molecule type" value="Genomic_DNA"/>
</dbReference>